<protein>
    <recommendedName>
        <fullName evidence="1">Streptomycin biosynthesis protein StrF domain-containing protein</fullName>
    </recommendedName>
</protein>
<gene>
    <name evidence="2" type="ORF">MuYL_4917</name>
</gene>
<dbReference type="Gene3D" id="3.90.550.10">
    <property type="entry name" value="Spore Coat Polysaccharide Biosynthesis Protein SpsA, Chain A"/>
    <property type="match status" value="1"/>
</dbReference>
<dbReference type="EMBL" id="CP022743">
    <property type="protein sequence ID" value="ASU36800.1"/>
    <property type="molecule type" value="Genomic_DNA"/>
</dbReference>
<evidence type="ECO:0000259" key="1">
    <source>
        <dbReference type="Pfam" id="PF13712"/>
    </source>
</evidence>
<evidence type="ECO:0000313" key="3">
    <source>
        <dbReference type="Proteomes" id="UP000215002"/>
    </source>
</evidence>
<dbReference type="SUPFAM" id="SSF53448">
    <property type="entry name" value="Nucleotide-diphospho-sugar transferases"/>
    <property type="match status" value="1"/>
</dbReference>
<reference evidence="2 3" key="1">
    <citation type="submission" date="2017-08" db="EMBL/GenBank/DDBJ databases">
        <title>Complete genome sequence of Mucilaginibacter sp. strain BJC16-A31.</title>
        <authorList>
            <consortium name="Henan University of Science and Technology"/>
            <person name="You X."/>
        </authorList>
    </citation>
    <scope>NUCLEOTIDE SEQUENCE [LARGE SCALE GENOMIC DNA]</scope>
    <source>
        <strain evidence="2 3">BJC16-A31</strain>
    </source>
</reference>
<dbReference type="AlphaFoldDB" id="A0A223P433"/>
<keyword evidence="3" id="KW-1185">Reference proteome</keyword>
<dbReference type="InterPro" id="IPR029044">
    <property type="entry name" value="Nucleotide-diphossugar_trans"/>
</dbReference>
<dbReference type="InterPro" id="IPR059123">
    <property type="entry name" value="StrF_dom"/>
</dbReference>
<dbReference type="OrthoDB" id="7851643at2"/>
<feature type="domain" description="Streptomycin biosynthesis protein StrF" evidence="1">
    <location>
        <begin position="15"/>
        <end position="202"/>
    </location>
</feature>
<dbReference type="RefSeq" id="WP_094572767.1">
    <property type="nucleotide sequence ID" value="NZ_CP022743.1"/>
</dbReference>
<evidence type="ECO:0000313" key="2">
    <source>
        <dbReference type="EMBL" id="ASU36800.1"/>
    </source>
</evidence>
<dbReference type="Pfam" id="PF13712">
    <property type="entry name" value="Glyco_tranf_2_5"/>
    <property type="match status" value="1"/>
</dbReference>
<name>A0A223P433_9SPHI</name>
<organism evidence="2 3">
    <name type="scientific">Mucilaginibacter xinganensis</name>
    <dbReference type="NCBI Taxonomy" id="1234841"/>
    <lineage>
        <taxon>Bacteria</taxon>
        <taxon>Pseudomonadati</taxon>
        <taxon>Bacteroidota</taxon>
        <taxon>Sphingobacteriia</taxon>
        <taxon>Sphingobacteriales</taxon>
        <taxon>Sphingobacteriaceae</taxon>
        <taxon>Mucilaginibacter</taxon>
    </lineage>
</organism>
<dbReference type="KEGG" id="muc:MuYL_4917"/>
<sequence length="296" mass="34016">MISVIICSRSANPQLLANIENTIGVLHEVILIDNSTNKYGICAAYNAGVKKSRYPVLCFMHDDIQYHTNNWGSAVLDHFSSDDVGGIGVAGTPYYSYMPGAWWGSGVFYEHILQSSQTDPVPVLKSNIDRQPIWQVVAFDGVWFCVKKSLFEQVAFDETTFKGFHFYDVDLCMQLHTLGVKMYCVNDILIHHSSIGSMNNTWIENARVFQKKWAQKLPAFCVNTSFNSLCRFEYKILNEFIWICASNNWPNRKIYSLALKYLLSFKKGFLFYKTPGYFIKFTFKMIFKKGSPFYSI</sequence>
<accession>A0A223P433</accession>
<proteinExistence type="predicted"/>
<dbReference type="Proteomes" id="UP000215002">
    <property type="component" value="Chromosome"/>
</dbReference>